<keyword evidence="1" id="KW-0472">Membrane</keyword>
<evidence type="ECO:0000313" key="4">
    <source>
        <dbReference type="EMBL" id="RGE70542.1"/>
    </source>
</evidence>
<dbReference type="Proteomes" id="UP000261166">
    <property type="component" value="Unassembled WGS sequence"/>
</dbReference>
<dbReference type="EMBL" id="QVLV01000031">
    <property type="protein sequence ID" value="RGE56047.1"/>
    <property type="molecule type" value="Genomic_DNA"/>
</dbReference>
<dbReference type="Pfam" id="PF14501">
    <property type="entry name" value="HATPase_c_5"/>
    <property type="match status" value="1"/>
</dbReference>
<dbReference type="OrthoDB" id="3173688at2"/>
<dbReference type="PANTHER" id="PTHR40448">
    <property type="entry name" value="TWO-COMPONENT SENSOR HISTIDINE KINASE"/>
    <property type="match status" value="1"/>
</dbReference>
<accession>A0A3E3IU16</accession>
<evidence type="ECO:0000313" key="5">
    <source>
        <dbReference type="Proteomes" id="UP000260812"/>
    </source>
</evidence>
<organism evidence="4 6">
    <name type="scientific">Eisenbergiella massiliensis</name>
    <dbReference type="NCBI Taxonomy" id="1720294"/>
    <lineage>
        <taxon>Bacteria</taxon>
        <taxon>Bacillati</taxon>
        <taxon>Bacillota</taxon>
        <taxon>Clostridia</taxon>
        <taxon>Lachnospirales</taxon>
        <taxon>Lachnospiraceae</taxon>
        <taxon>Eisenbergiella</taxon>
    </lineage>
</organism>
<dbReference type="InterPro" id="IPR036890">
    <property type="entry name" value="HATPase_C_sf"/>
</dbReference>
<dbReference type="EMBL" id="QVLU01000015">
    <property type="protein sequence ID" value="RGE70542.1"/>
    <property type="molecule type" value="Genomic_DNA"/>
</dbReference>
<proteinExistence type="predicted"/>
<feature type="transmembrane region" description="Helical" evidence="1">
    <location>
        <begin position="124"/>
        <end position="149"/>
    </location>
</feature>
<feature type="transmembrane region" description="Helical" evidence="1">
    <location>
        <begin position="161"/>
        <end position="182"/>
    </location>
</feature>
<dbReference type="AlphaFoldDB" id="A0A3E3IU16"/>
<keyword evidence="1" id="KW-0812">Transmembrane</keyword>
<keyword evidence="1" id="KW-1133">Transmembrane helix</keyword>
<evidence type="ECO:0000256" key="1">
    <source>
        <dbReference type="SAM" id="Phobius"/>
    </source>
</evidence>
<feature type="transmembrane region" description="Helical" evidence="1">
    <location>
        <begin position="228"/>
        <end position="252"/>
    </location>
</feature>
<dbReference type="GO" id="GO:0042802">
    <property type="term" value="F:identical protein binding"/>
    <property type="evidence" value="ECO:0007669"/>
    <property type="project" value="TreeGrafter"/>
</dbReference>
<dbReference type="SUPFAM" id="SSF55874">
    <property type="entry name" value="ATPase domain of HSP90 chaperone/DNA topoisomerase II/histidine kinase"/>
    <property type="match status" value="1"/>
</dbReference>
<gene>
    <name evidence="4" type="ORF">DWY69_16545</name>
    <name evidence="3" type="ORF">DXC51_26235</name>
</gene>
<dbReference type="Gene3D" id="3.30.565.10">
    <property type="entry name" value="Histidine kinase-like ATPase, C-terminal domain"/>
    <property type="match status" value="1"/>
</dbReference>
<feature type="transmembrane region" description="Helical" evidence="1">
    <location>
        <begin position="99"/>
        <end position="117"/>
    </location>
</feature>
<sequence length="472" mass="53609">MMQRFLCVRQNGPGCVRIMKAICLRKCGGGIDMQGAVLLSIGRFICTVPWFVICCVPFYPQRRVSRAVMVFVISTVSIFFFLCNFFFQLQNENYICHSSIVFLILYAVMFGLFLWGFRVAPVKILYIFLLVQAVSTAINYTAAILLRPFYPGERISLQSNLAYSLVILLITAVLMPTIWYFFVHQLREAMEELRNRDFWLLCISPILIFIVTVIFNDMGNNTAIPQEQAIGIFLLISATGLVTYFINVRLVLNAARRIRLETSVAAMEQQMEVQVQSYLQLTESIETSRALRHDLRHHLTAMTSFIEQNDMNGLAAYLAEYRQNLPFENELQVCGNHTVDVLVRYYLQQAKEAGAEVDVKLELPADTGIKDTDLTIVFGNLFENAEHSVIGQSSGRRFIFARCGIENNKLILTVDNSVEEKSYDRKGIRQACGIGQNSVKAVAEKYHGTVRFSQEGNVYKASVLLFCELISE</sequence>
<feature type="domain" description="Sensor histidine kinase NatK-like C-terminal" evidence="2">
    <location>
        <begin position="372"/>
        <end position="464"/>
    </location>
</feature>
<evidence type="ECO:0000313" key="3">
    <source>
        <dbReference type="EMBL" id="RGE56047.1"/>
    </source>
</evidence>
<feature type="transmembrane region" description="Helical" evidence="1">
    <location>
        <begin position="198"/>
        <end position="216"/>
    </location>
</feature>
<evidence type="ECO:0000259" key="2">
    <source>
        <dbReference type="Pfam" id="PF14501"/>
    </source>
</evidence>
<dbReference type="PANTHER" id="PTHR40448:SF1">
    <property type="entry name" value="TWO-COMPONENT SENSOR HISTIDINE KINASE"/>
    <property type="match status" value="1"/>
</dbReference>
<reference evidence="4 6" key="1">
    <citation type="submission" date="2018-08" db="EMBL/GenBank/DDBJ databases">
        <title>A genome reference for cultivated species of the human gut microbiota.</title>
        <authorList>
            <person name="Zou Y."/>
            <person name="Xue W."/>
            <person name="Luo G."/>
        </authorList>
    </citation>
    <scope>NUCLEOTIDE SEQUENCE [LARGE SCALE GENOMIC DNA]</scope>
    <source>
        <strain evidence="4 6">AF26-4BH</strain>
        <strain evidence="3">TF05-5AC</strain>
    </source>
</reference>
<feature type="transmembrane region" description="Helical" evidence="1">
    <location>
        <begin position="67"/>
        <end position="87"/>
    </location>
</feature>
<name>A0A3E3IU16_9FIRM</name>
<dbReference type="InterPro" id="IPR032834">
    <property type="entry name" value="NatK-like_C"/>
</dbReference>
<protein>
    <submittedName>
        <fullName evidence="4">GHKL domain-containing protein</fullName>
    </submittedName>
</protein>
<evidence type="ECO:0000313" key="6">
    <source>
        <dbReference type="Proteomes" id="UP000261166"/>
    </source>
</evidence>
<keyword evidence="5" id="KW-1185">Reference proteome</keyword>
<comment type="caution">
    <text evidence="4">The sequence shown here is derived from an EMBL/GenBank/DDBJ whole genome shotgun (WGS) entry which is preliminary data.</text>
</comment>
<dbReference type="Proteomes" id="UP000260812">
    <property type="component" value="Unassembled WGS sequence"/>
</dbReference>